<reference evidence="1 2" key="1">
    <citation type="submission" date="2019-11" db="EMBL/GenBank/DDBJ databases">
        <authorList>
            <person name="Cao P."/>
        </authorList>
    </citation>
    <scope>NUCLEOTIDE SEQUENCE [LARGE SCALE GENOMIC DNA]</scope>
    <source>
        <strain evidence="1 2">NEAU-AAG5</strain>
    </source>
</reference>
<name>A0A7K1L8N6_9ACTN</name>
<dbReference type="Gene3D" id="3.30.1310.10">
    <property type="entry name" value="Nucleoid-associated protein YbaB-like domain"/>
    <property type="match status" value="1"/>
</dbReference>
<dbReference type="InterPro" id="IPR036894">
    <property type="entry name" value="YbaB-like_sf"/>
</dbReference>
<dbReference type="Proteomes" id="UP000432015">
    <property type="component" value="Unassembled WGS sequence"/>
</dbReference>
<comment type="caution">
    <text evidence="1">The sequence shown here is derived from an EMBL/GenBank/DDBJ whole genome shotgun (WGS) entry which is preliminary data.</text>
</comment>
<dbReference type="InterPro" id="IPR004401">
    <property type="entry name" value="YbaB/EbfC"/>
</dbReference>
<dbReference type="GO" id="GO:0003677">
    <property type="term" value="F:DNA binding"/>
    <property type="evidence" value="ECO:0007669"/>
    <property type="project" value="InterPro"/>
</dbReference>
<proteinExistence type="predicted"/>
<dbReference type="RefSeq" id="WP_156219967.1">
    <property type="nucleotide sequence ID" value="NZ_WOFH01000012.1"/>
</dbReference>
<keyword evidence="2" id="KW-1185">Reference proteome</keyword>
<accession>A0A7K1L8N6</accession>
<dbReference type="AlphaFoldDB" id="A0A7K1L8N6"/>
<dbReference type="Pfam" id="PF02575">
    <property type="entry name" value="YbaB_DNA_bd"/>
    <property type="match status" value="1"/>
</dbReference>
<evidence type="ECO:0000313" key="1">
    <source>
        <dbReference type="EMBL" id="MUN40788.1"/>
    </source>
</evidence>
<organism evidence="1 2">
    <name type="scientific">Actinomadura litoris</name>
    <dbReference type="NCBI Taxonomy" id="2678616"/>
    <lineage>
        <taxon>Bacteria</taxon>
        <taxon>Bacillati</taxon>
        <taxon>Actinomycetota</taxon>
        <taxon>Actinomycetes</taxon>
        <taxon>Streptosporangiales</taxon>
        <taxon>Thermomonosporaceae</taxon>
        <taxon>Actinomadura</taxon>
    </lineage>
</organism>
<protein>
    <submittedName>
        <fullName evidence="1">Uncharacterized protein</fullName>
    </submittedName>
</protein>
<dbReference type="EMBL" id="WOFH01000012">
    <property type="protein sequence ID" value="MUN40788.1"/>
    <property type="molecule type" value="Genomic_DNA"/>
</dbReference>
<dbReference type="SUPFAM" id="SSF82607">
    <property type="entry name" value="YbaB-like"/>
    <property type="match status" value="1"/>
</dbReference>
<gene>
    <name evidence="1" type="ORF">GNZ18_29905</name>
</gene>
<evidence type="ECO:0000313" key="2">
    <source>
        <dbReference type="Proteomes" id="UP000432015"/>
    </source>
</evidence>
<sequence>MYDESEQAHRLRELILEVGQRPFVATSADKMIKMTAVASGQVVGLEIDPKIYRNPNSAGLARNILETLNRAISGAAGMHLESLQQITGNDSFGQLMQGATDLVSELIDEADDFRRGPHGA</sequence>